<dbReference type="PANTHER" id="PTHR31134:SF1">
    <property type="entry name" value="TRANSMEMBRANE PROTEIN 128"/>
    <property type="match status" value="1"/>
</dbReference>
<reference evidence="3" key="1">
    <citation type="submission" date="2023-03" db="EMBL/GenBank/DDBJ databases">
        <authorList>
            <person name="Steffen K."/>
            <person name="Cardenas P."/>
        </authorList>
    </citation>
    <scope>NUCLEOTIDE SEQUENCE</scope>
</reference>
<sequence length="113" mass="12578">MLADTEDRATPPAEPLRRRKSLSHRMKNEWDSLLWLFAAFAVFYFTNFASTLVFNELVNGTWLMLSAAILLVSMGCVAYAIVFLPGLQADNWRENAPGLIITATVTGIIGGIW</sequence>
<evidence type="ECO:0000256" key="1">
    <source>
        <dbReference type="SAM" id="MobiDB-lite"/>
    </source>
</evidence>
<evidence type="ECO:0000313" key="4">
    <source>
        <dbReference type="Proteomes" id="UP001174909"/>
    </source>
</evidence>
<evidence type="ECO:0000313" key="3">
    <source>
        <dbReference type="EMBL" id="CAI8012672.1"/>
    </source>
</evidence>
<keyword evidence="2" id="KW-1133">Transmembrane helix</keyword>
<gene>
    <name evidence="3" type="ORF">GBAR_LOCUS8118</name>
</gene>
<feature type="region of interest" description="Disordered" evidence="1">
    <location>
        <begin position="1"/>
        <end position="20"/>
    </location>
</feature>
<dbReference type="InterPro" id="IPR033579">
    <property type="entry name" value="TMEM128"/>
</dbReference>
<accession>A0AA35WGH5</accession>
<protein>
    <submittedName>
        <fullName evidence="3">Uncharacterized protein</fullName>
    </submittedName>
</protein>
<dbReference type="EMBL" id="CASHTH010001210">
    <property type="protein sequence ID" value="CAI8012672.1"/>
    <property type="molecule type" value="Genomic_DNA"/>
</dbReference>
<organism evidence="3 4">
    <name type="scientific">Geodia barretti</name>
    <name type="common">Barrett's horny sponge</name>
    <dbReference type="NCBI Taxonomy" id="519541"/>
    <lineage>
        <taxon>Eukaryota</taxon>
        <taxon>Metazoa</taxon>
        <taxon>Porifera</taxon>
        <taxon>Demospongiae</taxon>
        <taxon>Heteroscleromorpha</taxon>
        <taxon>Tetractinellida</taxon>
        <taxon>Astrophorina</taxon>
        <taxon>Geodiidae</taxon>
        <taxon>Geodia</taxon>
    </lineage>
</organism>
<dbReference type="AlphaFoldDB" id="A0AA35WGH5"/>
<dbReference type="Proteomes" id="UP001174909">
    <property type="component" value="Unassembled WGS sequence"/>
</dbReference>
<dbReference type="Pfam" id="PF20479">
    <property type="entry name" value="TMEM128"/>
    <property type="match status" value="1"/>
</dbReference>
<keyword evidence="4" id="KW-1185">Reference proteome</keyword>
<keyword evidence="2" id="KW-0472">Membrane</keyword>
<feature type="transmembrane region" description="Helical" evidence="2">
    <location>
        <begin position="33"/>
        <end position="54"/>
    </location>
</feature>
<keyword evidence="2" id="KW-0812">Transmembrane</keyword>
<evidence type="ECO:0000256" key="2">
    <source>
        <dbReference type="SAM" id="Phobius"/>
    </source>
</evidence>
<proteinExistence type="predicted"/>
<comment type="caution">
    <text evidence="3">The sequence shown here is derived from an EMBL/GenBank/DDBJ whole genome shotgun (WGS) entry which is preliminary data.</text>
</comment>
<dbReference type="PANTHER" id="PTHR31134">
    <property type="entry name" value="TRANSMEMBRANE PROTEIN 128"/>
    <property type="match status" value="1"/>
</dbReference>
<name>A0AA35WGH5_GEOBA</name>
<feature type="transmembrane region" description="Helical" evidence="2">
    <location>
        <begin position="60"/>
        <end position="84"/>
    </location>
</feature>